<dbReference type="InterPro" id="IPR005097">
    <property type="entry name" value="Sacchrp_dh_NADP-bd"/>
</dbReference>
<dbReference type="InterPro" id="IPR036291">
    <property type="entry name" value="NAD(P)-bd_dom_sf"/>
</dbReference>
<dbReference type="SUPFAM" id="SSF51735">
    <property type="entry name" value="NAD(P)-binding Rossmann-fold domains"/>
    <property type="match status" value="1"/>
</dbReference>
<organism evidence="2 3">
    <name type="scientific">Acaryochloris thomasi RCC1774</name>
    <dbReference type="NCBI Taxonomy" id="1764569"/>
    <lineage>
        <taxon>Bacteria</taxon>
        <taxon>Bacillati</taxon>
        <taxon>Cyanobacteriota</taxon>
        <taxon>Cyanophyceae</taxon>
        <taxon>Acaryochloridales</taxon>
        <taxon>Acaryochloridaceae</taxon>
        <taxon>Acaryochloris</taxon>
        <taxon>Acaryochloris thomasi</taxon>
    </lineage>
</organism>
<reference evidence="2 3" key="1">
    <citation type="journal article" date="2018" name="Sci. Rep.">
        <title>A novel species of the marine cyanobacterium Acaryochloris with a unique pigment content and lifestyle.</title>
        <authorList>
            <person name="Partensky F."/>
            <person name="Six C."/>
            <person name="Ratin M."/>
            <person name="Garczarek L."/>
            <person name="Vaulot D."/>
            <person name="Probert I."/>
            <person name="Calteau A."/>
            <person name="Gourvil P."/>
            <person name="Marie D."/>
            <person name="Grebert T."/>
            <person name="Bouchier C."/>
            <person name="Le Panse S."/>
            <person name="Gachenot M."/>
            <person name="Rodriguez F."/>
            <person name="Garrido J.L."/>
        </authorList>
    </citation>
    <scope>NUCLEOTIDE SEQUENCE [LARGE SCALE GENOMIC DNA]</scope>
    <source>
        <strain evidence="2 3">RCC1774</strain>
    </source>
</reference>
<feature type="domain" description="Saccharopine dehydrogenase NADP binding" evidence="1">
    <location>
        <begin position="4"/>
        <end position="124"/>
    </location>
</feature>
<evidence type="ECO:0000313" key="2">
    <source>
        <dbReference type="EMBL" id="PZD73796.1"/>
    </source>
</evidence>
<dbReference type="GO" id="GO:0050303">
    <property type="term" value="F:lysine 6-dehydrogenase activity"/>
    <property type="evidence" value="ECO:0007669"/>
    <property type="project" value="UniProtKB-EC"/>
</dbReference>
<dbReference type="Proteomes" id="UP000248857">
    <property type="component" value="Unassembled WGS sequence"/>
</dbReference>
<keyword evidence="2" id="KW-0560">Oxidoreductase</keyword>
<evidence type="ECO:0000259" key="1">
    <source>
        <dbReference type="Pfam" id="PF03435"/>
    </source>
</evidence>
<protein>
    <submittedName>
        <fullName evidence="2">Lysine 6-dehydrogenase</fullName>
        <ecNumber evidence="2">1.4.1.18</ecNumber>
    </submittedName>
</protein>
<dbReference type="Gene3D" id="3.30.360.10">
    <property type="entry name" value="Dihydrodipicolinate Reductase, domain 2"/>
    <property type="match status" value="1"/>
</dbReference>
<sequence>MQKVLIIGGTGRIGQSVAKDILSHTDAHVIITGRQVGQTVADKLGSRATFQALDLANYEGLKSAVAAADLVIHTAGPFHDRNAQVLQLCIDNGVNYLDVSDHRSFTNKAVAYREDAIANNVTAIINTGVFPGISNSMVRQDVEALDQAEHIHLSYVVAGSGGAGLTVMRTTFLGLQNTFDVWRSGQWVSAEPYSKREVIHFPKPYGPVNVFWFDVPEALTLAQSFDVQTVITKFGSVPEIYNVLTWLTARLPKALLRKRSVIEFFSWGSYRCTEFSDRFTGTGVAMRSEVKGLKDGKPTTACSTLVVDDTAIAAGYGTGSIAQLILSGQFSKPGVWPVEASFPTDLCQSMLKLRGVNIEQQIFN</sequence>
<dbReference type="OrthoDB" id="528778at2"/>
<dbReference type="EMBL" id="PQWO01000004">
    <property type="protein sequence ID" value="PZD73796.1"/>
    <property type="molecule type" value="Genomic_DNA"/>
</dbReference>
<dbReference type="Gene3D" id="3.40.50.720">
    <property type="entry name" value="NAD(P)-binding Rossmann-like Domain"/>
    <property type="match status" value="1"/>
</dbReference>
<gene>
    <name evidence="2" type="primary">lysDH</name>
    <name evidence="2" type="ORF">C1752_01808</name>
</gene>
<dbReference type="Pfam" id="PF03435">
    <property type="entry name" value="Sacchrp_dh_NADP"/>
    <property type="match status" value="1"/>
</dbReference>
<name>A0A2W1JKS4_9CYAN</name>
<proteinExistence type="predicted"/>
<comment type="caution">
    <text evidence="2">The sequence shown here is derived from an EMBL/GenBank/DDBJ whole genome shotgun (WGS) entry which is preliminary data.</text>
</comment>
<dbReference type="EC" id="1.4.1.18" evidence="2"/>
<dbReference type="PANTHER" id="PTHR43796:SF2">
    <property type="entry name" value="CARBOXYNORSPERMIDINE SYNTHASE"/>
    <property type="match status" value="1"/>
</dbReference>
<dbReference type="PANTHER" id="PTHR43796">
    <property type="entry name" value="CARBOXYNORSPERMIDINE SYNTHASE"/>
    <property type="match status" value="1"/>
</dbReference>
<dbReference type="RefSeq" id="WP_110985756.1">
    <property type="nucleotide sequence ID" value="NZ_CAWNWM010000004.1"/>
</dbReference>
<accession>A0A2W1JKS4</accession>
<keyword evidence="3" id="KW-1185">Reference proteome</keyword>
<dbReference type="AlphaFoldDB" id="A0A2W1JKS4"/>
<evidence type="ECO:0000313" key="3">
    <source>
        <dbReference type="Proteomes" id="UP000248857"/>
    </source>
</evidence>